<dbReference type="KEGG" id="ccal:108622377"/>
<accession>A0AAJ7W8U1</accession>
<dbReference type="RefSeq" id="XP_026667247.1">
    <property type="nucleotide sequence ID" value="XM_026811446.1"/>
</dbReference>
<dbReference type="InterPro" id="IPR039505">
    <property type="entry name" value="DRC1/2_N"/>
</dbReference>
<evidence type="ECO:0000313" key="3">
    <source>
        <dbReference type="Proteomes" id="UP000694925"/>
    </source>
</evidence>
<reference evidence="4" key="1">
    <citation type="submission" date="2025-08" db="UniProtKB">
        <authorList>
            <consortium name="RefSeq"/>
        </authorList>
    </citation>
    <scope>IDENTIFICATION</scope>
    <source>
        <tissue evidence="4">Whole body</tissue>
    </source>
</reference>
<dbReference type="Proteomes" id="UP000694925">
    <property type="component" value="Unplaced"/>
</dbReference>
<gene>
    <name evidence="4" type="primary">LOC108622377</name>
</gene>
<dbReference type="Pfam" id="PF14772">
    <property type="entry name" value="NYD-SP28"/>
    <property type="match status" value="1"/>
</dbReference>
<evidence type="ECO:0000256" key="1">
    <source>
        <dbReference type="SAM" id="MobiDB-lite"/>
    </source>
</evidence>
<dbReference type="GeneID" id="108622377"/>
<evidence type="ECO:0000259" key="2">
    <source>
        <dbReference type="Pfam" id="PF14772"/>
    </source>
</evidence>
<sequence length="207" mass="24164">MPPKRKRKARGKKKVQTASPQDVKRDTFFRELKLSVLNTDRYRSSWREMLTRIKMPDLWRKVEIAWQTLEHAFDFKDYSISLLLDSLQEAEDQRRTANGAHVEMINRSLDAHETRLKVADALFYGDIETALNDKAVEFESINRCRNKREGALRKINMLVNYRGENEANTLRSIAISKIHATVNVRSLKQELESTIPSTDLINFTNLR</sequence>
<keyword evidence="3" id="KW-1185">Reference proteome</keyword>
<feature type="compositionally biased region" description="Basic residues" evidence="1">
    <location>
        <begin position="1"/>
        <end position="15"/>
    </location>
</feature>
<dbReference type="AlphaFoldDB" id="A0AAJ7W8U1"/>
<name>A0AAJ7W8U1_9HYME</name>
<feature type="domain" description="Dynein regulatory complex protein 1/2 N-terminal" evidence="2">
    <location>
        <begin position="24"/>
        <end position="103"/>
    </location>
</feature>
<feature type="region of interest" description="Disordered" evidence="1">
    <location>
        <begin position="1"/>
        <end position="21"/>
    </location>
</feature>
<proteinExistence type="predicted"/>
<evidence type="ECO:0000313" key="4">
    <source>
        <dbReference type="RefSeq" id="XP_026667247.1"/>
    </source>
</evidence>
<organism evidence="3 4">
    <name type="scientific">Ceratina calcarata</name>
    <dbReference type="NCBI Taxonomy" id="156304"/>
    <lineage>
        <taxon>Eukaryota</taxon>
        <taxon>Metazoa</taxon>
        <taxon>Ecdysozoa</taxon>
        <taxon>Arthropoda</taxon>
        <taxon>Hexapoda</taxon>
        <taxon>Insecta</taxon>
        <taxon>Pterygota</taxon>
        <taxon>Neoptera</taxon>
        <taxon>Endopterygota</taxon>
        <taxon>Hymenoptera</taxon>
        <taxon>Apocrita</taxon>
        <taxon>Aculeata</taxon>
        <taxon>Apoidea</taxon>
        <taxon>Anthophila</taxon>
        <taxon>Apidae</taxon>
        <taxon>Ceratina</taxon>
        <taxon>Zadontomerus</taxon>
    </lineage>
</organism>
<protein>
    <submittedName>
        <fullName evidence="4">Uncharacterized protein LOC108622377</fullName>
    </submittedName>
</protein>